<proteinExistence type="predicted"/>
<dbReference type="AlphaFoldDB" id="A0A7R7EIF4"/>
<keyword evidence="1" id="KW-0472">Membrane</keyword>
<gene>
    <name evidence="3" type="ORF">bsdtb5_03220</name>
</gene>
<dbReference type="EMBL" id="AP024169">
    <property type="protein sequence ID" value="BCN29027.1"/>
    <property type="molecule type" value="Genomic_DNA"/>
</dbReference>
<dbReference type="NCBIfam" id="NF033537">
    <property type="entry name" value="lasso_biosyn_B2"/>
    <property type="match status" value="1"/>
</dbReference>
<keyword evidence="1" id="KW-1133">Transmembrane helix</keyword>
<evidence type="ECO:0000313" key="4">
    <source>
        <dbReference type="Proteomes" id="UP000595897"/>
    </source>
</evidence>
<dbReference type="Pfam" id="PF13471">
    <property type="entry name" value="Transglut_core3"/>
    <property type="match status" value="1"/>
</dbReference>
<dbReference type="RefSeq" id="WP_271714326.1">
    <property type="nucleotide sequence ID" value="NZ_AP024169.1"/>
</dbReference>
<dbReference type="KEGG" id="ahb:bsdtb5_03220"/>
<keyword evidence="1" id="KW-0812">Transmembrane</keyword>
<keyword evidence="4" id="KW-1185">Reference proteome</keyword>
<reference evidence="3 4" key="1">
    <citation type="submission" date="2020-11" db="EMBL/GenBank/DDBJ databases">
        <title>Draft genome sequencing of a Lachnospiraceae strain isolated from anoxic soil subjected to BSD treatment.</title>
        <authorList>
            <person name="Uek A."/>
            <person name="Tonouchi A."/>
        </authorList>
    </citation>
    <scope>NUCLEOTIDE SEQUENCE [LARGE SCALE GENOMIC DNA]</scope>
    <source>
        <strain evidence="3 4">TB5</strain>
    </source>
</reference>
<accession>A0A7R7EIF4</accession>
<evidence type="ECO:0000313" key="3">
    <source>
        <dbReference type="EMBL" id="BCN29027.1"/>
    </source>
</evidence>
<name>A0A7R7EIF4_9FIRM</name>
<dbReference type="InterPro" id="IPR053521">
    <property type="entry name" value="McjB-like"/>
</dbReference>
<feature type="domain" description="Microcin J25-processing protein McjB C-terminal" evidence="2">
    <location>
        <begin position="56"/>
        <end position="131"/>
    </location>
</feature>
<dbReference type="Proteomes" id="UP000595897">
    <property type="component" value="Chromosome"/>
</dbReference>
<evidence type="ECO:0000259" key="2">
    <source>
        <dbReference type="Pfam" id="PF13471"/>
    </source>
</evidence>
<sequence>MIQVLDYIKFNNKKWLTIEVWFWAAIFRLLILFVPVKYMKKYYGIFGEESPYNESIENYGKAKIIAYHVNRIAEHTPWESRCLVRALTAQRLLTNKRITSTLYLGVRKEEDNMVAHAWIRTGEYYATGGNGDGYVVVAKFRK</sequence>
<evidence type="ECO:0000256" key="1">
    <source>
        <dbReference type="SAM" id="Phobius"/>
    </source>
</evidence>
<dbReference type="InterPro" id="IPR032708">
    <property type="entry name" value="McjB_C"/>
</dbReference>
<organism evidence="3 4">
    <name type="scientific">Anaeromicropila herbilytica</name>
    <dbReference type="NCBI Taxonomy" id="2785025"/>
    <lineage>
        <taxon>Bacteria</taxon>
        <taxon>Bacillati</taxon>
        <taxon>Bacillota</taxon>
        <taxon>Clostridia</taxon>
        <taxon>Lachnospirales</taxon>
        <taxon>Lachnospiraceae</taxon>
        <taxon>Anaeromicropila</taxon>
    </lineage>
</organism>
<protein>
    <recommendedName>
        <fullName evidence="2">Microcin J25-processing protein McjB C-terminal domain-containing protein</fullName>
    </recommendedName>
</protein>
<feature type="transmembrane region" description="Helical" evidence="1">
    <location>
        <begin position="20"/>
        <end position="38"/>
    </location>
</feature>